<evidence type="ECO:0000313" key="3">
    <source>
        <dbReference type="EMBL" id="MDT0646081.1"/>
    </source>
</evidence>
<evidence type="ECO:0000256" key="1">
    <source>
        <dbReference type="SAM" id="SignalP"/>
    </source>
</evidence>
<dbReference type="InterPro" id="IPR025665">
    <property type="entry name" value="Beta-barrel_OMP_2"/>
</dbReference>
<feature type="chain" id="PRO_5046119742" evidence="1">
    <location>
        <begin position="21"/>
        <end position="236"/>
    </location>
</feature>
<protein>
    <submittedName>
        <fullName evidence="3">Outer membrane beta-barrel protein</fullName>
    </submittedName>
</protein>
<evidence type="ECO:0000259" key="2">
    <source>
        <dbReference type="Pfam" id="PF13568"/>
    </source>
</evidence>
<evidence type="ECO:0000313" key="4">
    <source>
        <dbReference type="Proteomes" id="UP001245285"/>
    </source>
</evidence>
<feature type="domain" description="Outer membrane protein beta-barrel" evidence="2">
    <location>
        <begin position="19"/>
        <end position="174"/>
    </location>
</feature>
<keyword evidence="1" id="KW-0732">Signal</keyword>
<accession>A0ABU3CIG5</accession>
<comment type="caution">
    <text evidence="3">The sequence shown here is derived from an EMBL/GenBank/DDBJ whole genome shotgun (WGS) entry which is preliminary data.</text>
</comment>
<name>A0ABU3CIG5_9FLAO</name>
<feature type="signal peptide" evidence="1">
    <location>
        <begin position="1"/>
        <end position="20"/>
    </location>
</feature>
<sequence length="236" mass="25760">MNKFFLPLLFCLFFFSFSQAQEFSFGIKGGLNYAMGGEIIGRSSNVDGTPQYSTGTFTPDSNIGFHGGAFIEMRFGKFFIRPEALYISAETEFTLVNSTSSYTVDQLTIPLLVGYNVYGPIDVYAGPAYNNIIEGALQNTKDPIVVQNSPLAAQAGLKAGVGRFELDLRYSRSLATAENQSIDVDNDNTVTGGVNQRDGVNLASFDGRLHHVLLSLSFKLFDSSASPRRRSGGCYF</sequence>
<dbReference type="RefSeq" id="WP_311494264.1">
    <property type="nucleotide sequence ID" value="NZ_JAVRHO010000006.1"/>
</dbReference>
<keyword evidence="4" id="KW-1185">Reference proteome</keyword>
<organism evidence="3 4">
    <name type="scientific">Autumnicola lenta</name>
    <dbReference type="NCBI Taxonomy" id="3075593"/>
    <lineage>
        <taxon>Bacteria</taxon>
        <taxon>Pseudomonadati</taxon>
        <taxon>Bacteroidota</taxon>
        <taxon>Flavobacteriia</taxon>
        <taxon>Flavobacteriales</taxon>
        <taxon>Flavobacteriaceae</taxon>
        <taxon>Autumnicola</taxon>
    </lineage>
</organism>
<proteinExistence type="predicted"/>
<gene>
    <name evidence="3" type="ORF">RM545_05215</name>
</gene>
<dbReference type="EMBL" id="JAVRHO010000006">
    <property type="protein sequence ID" value="MDT0646081.1"/>
    <property type="molecule type" value="Genomic_DNA"/>
</dbReference>
<dbReference type="Proteomes" id="UP001245285">
    <property type="component" value="Unassembled WGS sequence"/>
</dbReference>
<reference evidence="3 4" key="1">
    <citation type="submission" date="2023-09" db="EMBL/GenBank/DDBJ databases">
        <authorList>
            <person name="Rey-Velasco X."/>
        </authorList>
    </citation>
    <scope>NUCLEOTIDE SEQUENCE [LARGE SCALE GENOMIC DNA]</scope>
    <source>
        <strain evidence="3 4">F260</strain>
    </source>
</reference>
<dbReference type="Pfam" id="PF13568">
    <property type="entry name" value="OMP_b-brl_2"/>
    <property type="match status" value="1"/>
</dbReference>